<dbReference type="PANTHER" id="PTHR43178:SF5">
    <property type="entry name" value="LIPOAMIDE ACYLTRANSFERASE COMPONENT OF BRANCHED-CHAIN ALPHA-KETO ACID DEHYDROGENASE COMPLEX, MITOCHONDRIAL"/>
    <property type="match status" value="1"/>
</dbReference>
<evidence type="ECO:0000259" key="8">
    <source>
        <dbReference type="PROSITE" id="PS51826"/>
    </source>
</evidence>
<evidence type="ECO:0000313" key="9">
    <source>
        <dbReference type="EMBL" id="ABV92282.1"/>
    </source>
</evidence>
<dbReference type="Gene3D" id="4.10.320.10">
    <property type="entry name" value="E3-binding domain"/>
    <property type="match status" value="1"/>
</dbReference>
<accession>A8LNX4</accession>
<evidence type="ECO:0000256" key="5">
    <source>
        <dbReference type="ARBA" id="ARBA00023315"/>
    </source>
</evidence>
<dbReference type="CDD" id="cd06849">
    <property type="entry name" value="lipoyl_domain"/>
    <property type="match status" value="1"/>
</dbReference>
<dbReference type="eggNOG" id="COG1073">
    <property type="taxonomic scope" value="Bacteria"/>
</dbReference>
<feature type="domain" description="Lipoyl-binding" evidence="7">
    <location>
        <begin position="1"/>
        <end position="71"/>
    </location>
</feature>
<dbReference type="Gene3D" id="2.40.50.100">
    <property type="match status" value="1"/>
</dbReference>
<dbReference type="EMBL" id="CP000830">
    <property type="protein sequence ID" value="ABV92282.1"/>
    <property type="molecule type" value="Genomic_DNA"/>
</dbReference>
<dbReference type="SUPFAM" id="SSF47005">
    <property type="entry name" value="Peripheral subunit-binding domain of 2-oxo acid dehydrogenase complex"/>
    <property type="match status" value="1"/>
</dbReference>
<comment type="similarity">
    <text evidence="2">Belongs to the 2-oxoacid dehydrogenase family.</text>
</comment>
<evidence type="ECO:0000256" key="2">
    <source>
        <dbReference type="ARBA" id="ARBA00007317"/>
    </source>
</evidence>
<dbReference type="KEGG" id="dsh:Dshi_0536"/>
<evidence type="ECO:0000313" key="10">
    <source>
        <dbReference type="Proteomes" id="UP000006833"/>
    </source>
</evidence>
<dbReference type="GO" id="GO:0004742">
    <property type="term" value="F:dihydrolipoyllysine-residue acetyltransferase activity"/>
    <property type="evidence" value="ECO:0007669"/>
    <property type="project" value="UniProtKB-EC"/>
</dbReference>
<dbReference type="InterPro" id="IPR000089">
    <property type="entry name" value="Biotin_lipoyl"/>
</dbReference>
<dbReference type="SUPFAM" id="SSF53474">
    <property type="entry name" value="alpha/beta-Hydrolases"/>
    <property type="match status" value="1"/>
</dbReference>
<dbReference type="Proteomes" id="UP000006833">
    <property type="component" value="Chromosome"/>
</dbReference>
<evidence type="ECO:0000256" key="1">
    <source>
        <dbReference type="ARBA" id="ARBA00001938"/>
    </source>
</evidence>
<protein>
    <submittedName>
        <fullName evidence="9">Dihydrolipoamide acetyltransferase</fullName>
        <ecNumber evidence="9">2.3.1.12</ecNumber>
    </submittedName>
</protein>
<feature type="compositionally biased region" description="Low complexity" evidence="6">
    <location>
        <begin position="84"/>
        <end position="97"/>
    </location>
</feature>
<dbReference type="Pfam" id="PF12697">
    <property type="entry name" value="Abhydrolase_6"/>
    <property type="match status" value="1"/>
</dbReference>
<dbReference type="ESTHER" id="dinsh-a8lnx4">
    <property type="family name" value="AcoC_BiotinLipoyl-ABH"/>
</dbReference>
<sequence length="398" mass="41264">MPRLGETMEEATIADWLVQPGQSFKRGDPLLEVETDKTMVEYPALGDGILVETLVGPGDVVEVGTPIAVIETRDAWDSVEEPDAAASSPGAAPSEVAGTAAQALVSPDAARLRATPLARRIARENHIALSQVTGTGRRGRIEAGDVRVMLTEGASTPAVIQAAPGATASVYCVHGFAGLGSNWAALRASLQRAGITSSAPDLPGHGRNRVDAGSIEALADWLAADLASQPEPVQLVGHSLGAHVAARAAQRVPSRVARLTLLAPAGCGIEINGAFLSGMAAAPSVGELAHLMRLLGRKAAELDNHALEALSRELQGDRLSALAAAAARADVQRIDTIAPLRSLAGKIPVRAIFGLSDQIIPRDHAFHLPPAVACHMLEAGHMPHWDATEEVASIIAAP</sequence>
<dbReference type="PRINTS" id="PR00111">
    <property type="entry name" value="ABHYDROLASE"/>
</dbReference>
<dbReference type="STRING" id="398580.Dshi_0536"/>
<name>A8LNX4_DINSH</name>
<keyword evidence="5 9" id="KW-0012">Acyltransferase</keyword>
<dbReference type="GO" id="GO:0005737">
    <property type="term" value="C:cytoplasm"/>
    <property type="evidence" value="ECO:0007669"/>
    <property type="project" value="TreeGrafter"/>
</dbReference>
<dbReference type="RefSeq" id="WP_012177214.1">
    <property type="nucleotide sequence ID" value="NC_009952.1"/>
</dbReference>
<evidence type="ECO:0000256" key="4">
    <source>
        <dbReference type="ARBA" id="ARBA00022679"/>
    </source>
</evidence>
<dbReference type="InterPro" id="IPR000073">
    <property type="entry name" value="AB_hydrolase_1"/>
</dbReference>
<dbReference type="eggNOG" id="COG0508">
    <property type="taxonomic scope" value="Bacteria"/>
</dbReference>
<feature type="domain" description="Peripheral subunit-binding (PSBD)" evidence="8">
    <location>
        <begin position="113"/>
        <end position="150"/>
    </location>
</feature>
<dbReference type="EC" id="2.3.1.12" evidence="9"/>
<dbReference type="HOGENOM" id="CLU_020336_13_2_5"/>
<dbReference type="SUPFAM" id="SSF51230">
    <property type="entry name" value="Single hybrid motif"/>
    <property type="match status" value="1"/>
</dbReference>
<dbReference type="Pfam" id="PF00364">
    <property type="entry name" value="Biotin_lipoyl"/>
    <property type="match status" value="1"/>
</dbReference>
<keyword evidence="4 9" id="KW-0808">Transferase</keyword>
<evidence type="ECO:0000259" key="7">
    <source>
        <dbReference type="PROSITE" id="PS50968"/>
    </source>
</evidence>
<dbReference type="InterPro" id="IPR036625">
    <property type="entry name" value="E3-bd_dom_sf"/>
</dbReference>
<dbReference type="InterPro" id="IPR050743">
    <property type="entry name" value="2-oxoacid_DH_E2_comp"/>
</dbReference>
<dbReference type="Pfam" id="PF02817">
    <property type="entry name" value="E3_binding"/>
    <property type="match status" value="1"/>
</dbReference>
<feature type="region of interest" description="Disordered" evidence="6">
    <location>
        <begin position="75"/>
        <end position="100"/>
    </location>
</feature>
<keyword evidence="10" id="KW-1185">Reference proteome</keyword>
<gene>
    <name evidence="9" type="primary">pdhC2</name>
    <name evidence="9" type="ordered locus">Dshi_0536</name>
</gene>
<dbReference type="InterPro" id="IPR011053">
    <property type="entry name" value="Single_hybrid_motif"/>
</dbReference>
<comment type="subunit">
    <text evidence="3">Forms a 24-polypeptide structural core with octahedral symmetry.</text>
</comment>
<comment type="cofactor">
    <cofactor evidence="1">
        <name>(R)-lipoate</name>
        <dbReference type="ChEBI" id="CHEBI:83088"/>
    </cofactor>
</comment>
<dbReference type="AlphaFoldDB" id="A8LNX4"/>
<evidence type="ECO:0000256" key="6">
    <source>
        <dbReference type="SAM" id="MobiDB-lite"/>
    </source>
</evidence>
<evidence type="ECO:0000256" key="3">
    <source>
        <dbReference type="ARBA" id="ARBA00011484"/>
    </source>
</evidence>
<dbReference type="PROSITE" id="PS51826">
    <property type="entry name" value="PSBD"/>
    <property type="match status" value="1"/>
</dbReference>
<dbReference type="InterPro" id="IPR029058">
    <property type="entry name" value="AB_hydrolase_fold"/>
</dbReference>
<dbReference type="PANTHER" id="PTHR43178">
    <property type="entry name" value="DIHYDROLIPOAMIDE ACETYLTRANSFERASE COMPONENT OF PYRUVATE DEHYDROGENASE COMPLEX"/>
    <property type="match status" value="1"/>
</dbReference>
<dbReference type="Gene3D" id="3.40.50.1820">
    <property type="entry name" value="alpha/beta hydrolase"/>
    <property type="match status" value="1"/>
</dbReference>
<dbReference type="NCBIfam" id="NF011457">
    <property type="entry name" value="PRK14875.1"/>
    <property type="match status" value="1"/>
</dbReference>
<proteinExistence type="inferred from homology"/>
<dbReference type="GO" id="GO:0031405">
    <property type="term" value="F:lipoic acid binding"/>
    <property type="evidence" value="ECO:0007669"/>
    <property type="project" value="TreeGrafter"/>
</dbReference>
<dbReference type="InterPro" id="IPR004167">
    <property type="entry name" value="PSBD"/>
</dbReference>
<reference evidence="10" key="1">
    <citation type="journal article" date="2010" name="ISME J.">
        <title>The complete genome sequence of the algal symbiont Dinoroseobacter shibae: a hitchhiker's guide to life in the sea.</title>
        <authorList>
            <person name="Wagner-Dobler I."/>
            <person name="Ballhausen B."/>
            <person name="Berger M."/>
            <person name="Brinkhoff T."/>
            <person name="Buchholz I."/>
            <person name="Bunk B."/>
            <person name="Cypionka H."/>
            <person name="Daniel R."/>
            <person name="Drepper T."/>
            <person name="Gerdts G."/>
            <person name="Hahnke S."/>
            <person name="Han C."/>
            <person name="Jahn D."/>
            <person name="Kalhoefer D."/>
            <person name="Kiss H."/>
            <person name="Klenk H.P."/>
            <person name="Kyrpides N."/>
            <person name="Liebl W."/>
            <person name="Liesegang H."/>
            <person name="Meincke L."/>
            <person name="Pati A."/>
            <person name="Petersen J."/>
            <person name="Piekarski T."/>
            <person name="Pommerenke C."/>
            <person name="Pradella S."/>
            <person name="Pukall R."/>
            <person name="Rabus R."/>
            <person name="Stackebrandt E."/>
            <person name="Thole S."/>
            <person name="Thompson L."/>
            <person name="Tielen P."/>
            <person name="Tomasch J."/>
            <person name="von Jan M."/>
            <person name="Wanphrut N."/>
            <person name="Wichels A."/>
            <person name="Zech H."/>
            <person name="Simon M."/>
        </authorList>
    </citation>
    <scope>NUCLEOTIDE SEQUENCE [LARGE SCALE GENOMIC DNA]</scope>
    <source>
        <strain evidence="10">DSM 16493 / NCIMB 14021 / DFL 12</strain>
    </source>
</reference>
<dbReference type="PROSITE" id="PS50968">
    <property type="entry name" value="BIOTINYL_LIPOYL"/>
    <property type="match status" value="1"/>
</dbReference>
<organism evidence="9 10">
    <name type="scientific">Dinoroseobacter shibae (strain DSM 16493 / NCIMB 14021 / DFL 12)</name>
    <dbReference type="NCBI Taxonomy" id="398580"/>
    <lineage>
        <taxon>Bacteria</taxon>
        <taxon>Pseudomonadati</taxon>
        <taxon>Pseudomonadota</taxon>
        <taxon>Alphaproteobacteria</taxon>
        <taxon>Rhodobacterales</taxon>
        <taxon>Roseobacteraceae</taxon>
        <taxon>Dinoroseobacter</taxon>
    </lineage>
</organism>